<dbReference type="InterPro" id="IPR015422">
    <property type="entry name" value="PyrdxlP-dep_Trfase_small"/>
</dbReference>
<sequence length="503" mass="56929">MEMDSKQFREFGKAAIDILADYYDHIRDRNVLPSVEPGQLIRQMSEDAPEQPCDWQDVLKDFTEMILPGTTHWHHPQFHAYYPTGISYASIVGNLLSDGLGVVGFNWIASPACTELEVVTMNWLGKLLRLPEEFLNCSSGPGGGIIQGSASESTLVGLLAAKDKMIRRLIKENPDLDPDDIRNKLVAYTSDQCNSSVEKAGVLGSMKMRLLKSDAFGKLRGDTLKKAFEDDVADGLIPCYVVANLGTTGTCAFDPLYELGPICKENNVWLHVDAAYAGSAFICPEYRGFMKGVEYADSFDMNAHKWLLVNFDCSAMWVRYGYDLINAFDVQRIYLDDVKTSLKIPDYRHWQMPLGRRFRSLKLWSVMKTYGAEGLRRHIRNHISLAQHFAKLVKSDDRFVVEPEPTMGLVCFRLKDGDNLTKKLLENLTAKKKVFMVAASYRGRYIIRWVICSLFTTKEDVEFSWQNIKKEADIICISNKSVKSKISNIESIESVSISEEKTK</sequence>
<proteinExistence type="inferred from homology"/>
<dbReference type="GO" id="GO:0006520">
    <property type="term" value="P:amino acid metabolic process"/>
    <property type="evidence" value="ECO:0007669"/>
    <property type="project" value="InterPro"/>
</dbReference>
<dbReference type="Gene3D" id="1.20.1340.10">
    <property type="entry name" value="dopa decarboxylase, N-terminal domain"/>
    <property type="match status" value="1"/>
</dbReference>
<organism evidence="7">
    <name type="scientific">Papilio xuthus</name>
    <name type="common">Asian swallowtail butterfly</name>
    <dbReference type="NCBI Taxonomy" id="66420"/>
    <lineage>
        <taxon>Eukaryota</taxon>
        <taxon>Metazoa</taxon>
        <taxon>Ecdysozoa</taxon>
        <taxon>Arthropoda</taxon>
        <taxon>Hexapoda</taxon>
        <taxon>Insecta</taxon>
        <taxon>Pterygota</taxon>
        <taxon>Neoptera</taxon>
        <taxon>Endopterygota</taxon>
        <taxon>Lepidoptera</taxon>
        <taxon>Glossata</taxon>
        <taxon>Ditrysia</taxon>
        <taxon>Papilionoidea</taxon>
        <taxon>Papilionidae</taxon>
        <taxon>Papilioninae</taxon>
        <taxon>Papilio</taxon>
    </lineage>
</organism>
<dbReference type="PANTHER" id="PTHR11999">
    <property type="entry name" value="GROUP II PYRIDOXAL-5-PHOSPHATE DECARBOXYLASE"/>
    <property type="match status" value="1"/>
</dbReference>
<dbReference type="Proteomes" id="UP000694872">
    <property type="component" value="Unplaced"/>
</dbReference>
<dbReference type="InterPro" id="IPR015421">
    <property type="entry name" value="PyrdxlP-dep_Trfase_major"/>
</dbReference>
<dbReference type="GO" id="GO:0004058">
    <property type="term" value="F:aromatic-L-amino-acid decarboxylase activity"/>
    <property type="evidence" value="ECO:0007669"/>
    <property type="project" value="TreeGrafter"/>
</dbReference>
<dbReference type="Gene3D" id="3.90.1150.10">
    <property type="entry name" value="Aspartate Aminotransferase, domain 1"/>
    <property type="match status" value="1"/>
</dbReference>
<accession>A0AAJ6ZAS8</accession>
<dbReference type="FunFam" id="3.40.640.10:FF:000025">
    <property type="entry name" value="Histidine decarboxylase"/>
    <property type="match status" value="1"/>
</dbReference>
<keyword evidence="3 5" id="KW-0663">Pyridoxal phosphate</keyword>
<dbReference type="CDD" id="cd06450">
    <property type="entry name" value="DOPA_deC_like"/>
    <property type="match status" value="1"/>
</dbReference>
<comment type="similarity">
    <text evidence="2 6">Belongs to the group II decarboxylase family.</text>
</comment>
<dbReference type="GO" id="GO:0006584">
    <property type="term" value="P:catecholamine metabolic process"/>
    <property type="evidence" value="ECO:0007669"/>
    <property type="project" value="TreeGrafter"/>
</dbReference>
<dbReference type="GO" id="GO:0005737">
    <property type="term" value="C:cytoplasm"/>
    <property type="evidence" value="ECO:0007669"/>
    <property type="project" value="TreeGrafter"/>
</dbReference>
<dbReference type="InterPro" id="IPR021115">
    <property type="entry name" value="Pyridoxal-P_BS"/>
</dbReference>
<dbReference type="Pfam" id="PF00282">
    <property type="entry name" value="Pyridoxal_deC"/>
    <property type="match status" value="1"/>
</dbReference>
<evidence type="ECO:0000256" key="2">
    <source>
        <dbReference type="ARBA" id="ARBA00009533"/>
    </source>
</evidence>
<comment type="cofactor">
    <cofactor evidence="1 5 6">
        <name>pyridoxal 5'-phosphate</name>
        <dbReference type="ChEBI" id="CHEBI:597326"/>
    </cofactor>
</comment>
<dbReference type="InterPro" id="IPR002129">
    <property type="entry name" value="PyrdxlP-dep_de-COase"/>
</dbReference>
<dbReference type="GO" id="GO:0019752">
    <property type="term" value="P:carboxylic acid metabolic process"/>
    <property type="evidence" value="ECO:0007669"/>
    <property type="project" value="InterPro"/>
</dbReference>
<dbReference type="PRINTS" id="PR00800">
    <property type="entry name" value="YHDCRBOXLASE"/>
</dbReference>
<evidence type="ECO:0000256" key="1">
    <source>
        <dbReference type="ARBA" id="ARBA00001933"/>
    </source>
</evidence>
<keyword evidence="4 6" id="KW-0456">Lyase</keyword>
<reference evidence="7" key="1">
    <citation type="submission" date="2025-08" db="UniProtKB">
        <authorList>
            <consortium name="RefSeq"/>
        </authorList>
    </citation>
    <scope>IDENTIFICATION</scope>
</reference>
<name>A0AAJ6ZAS8_PAPXU</name>
<evidence type="ECO:0000256" key="6">
    <source>
        <dbReference type="RuleBase" id="RU000382"/>
    </source>
</evidence>
<protein>
    <submittedName>
        <fullName evidence="7">Aromatic-L-amino-acid decarboxylase</fullName>
    </submittedName>
</protein>
<evidence type="ECO:0000256" key="3">
    <source>
        <dbReference type="ARBA" id="ARBA00022898"/>
    </source>
</evidence>
<dbReference type="Gene3D" id="3.40.640.10">
    <property type="entry name" value="Type I PLP-dependent aspartate aminotransferase-like (Major domain)"/>
    <property type="match status" value="1"/>
</dbReference>
<dbReference type="SUPFAM" id="SSF53383">
    <property type="entry name" value="PLP-dependent transferases"/>
    <property type="match status" value="1"/>
</dbReference>
<dbReference type="RefSeq" id="XP_013168462.1">
    <property type="nucleotide sequence ID" value="XM_013313008.1"/>
</dbReference>
<evidence type="ECO:0000256" key="4">
    <source>
        <dbReference type="ARBA" id="ARBA00023239"/>
    </source>
</evidence>
<dbReference type="GO" id="GO:0030170">
    <property type="term" value="F:pyridoxal phosphate binding"/>
    <property type="evidence" value="ECO:0007669"/>
    <property type="project" value="InterPro"/>
</dbReference>
<dbReference type="InterPro" id="IPR015424">
    <property type="entry name" value="PyrdxlP-dep_Trfase"/>
</dbReference>
<dbReference type="KEGG" id="pxu:106118354"/>
<feature type="modified residue" description="N6-(pyridoxal phosphate)lysine" evidence="5">
    <location>
        <position position="305"/>
    </location>
</feature>
<gene>
    <name evidence="7" type="primary">LOC106118354</name>
</gene>
<dbReference type="PROSITE" id="PS00392">
    <property type="entry name" value="DDC_GAD_HDC_YDC"/>
    <property type="match status" value="1"/>
</dbReference>
<dbReference type="InterPro" id="IPR010977">
    <property type="entry name" value="Aromatic_deC"/>
</dbReference>
<evidence type="ECO:0000256" key="5">
    <source>
        <dbReference type="PIRSR" id="PIRSR602129-50"/>
    </source>
</evidence>
<dbReference type="PANTHER" id="PTHR11999:SF60">
    <property type="entry name" value="3,4-DIHYDROXYPHENYLACETALDEHYDE SYNTHASE"/>
    <property type="match status" value="1"/>
</dbReference>
<dbReference type="AlphaFoldDB" id="A0AAJ6ZAS8"/>
<evidence type="ECO:0000313" key="7">
    <source>
        <dbReference type="RefSeq" id="XP_013168462.1"/>
    </source>
</evidence>